<dbReference type="InterPro" id="IPR037923">
    <property type="entry name" value="HTH-like"/>
</dbReference>
<dbReference type="InterPro" id="IPR049166">
    <property type="entry name" value="GH39_cat"/>
</dbReference>
<dbReference type="Gene3D" id="2.60.40.1500">
    <property type="entry name" value="Glycosyl hydrolase domain, family 39"/>
    <property type="match status" value="1"/>
</dbReference>
<evidence type="ECO:0000256" key="5">
    <source>
        <dbReference type="ARBA" id="ARBA00023163"/>
    </source>
</evidence>
<organism evidence="8 9">
    <name type="scientific">Clostridium yunnanense</name>
    <dbReference type="NCBI Taxonomy" id="2800325"/>
    <lineage>
        <taxon>Bacteria</taxon>
        <taxon>Bacillati</taxon>
        <taxon>Bacillota</taxon>
        <taxon>Clostridia</taxon>
        <taxon>Eubacteriales</taxon>
        <taxon>Clostridiaceae</taxon>
        <taxon>Clostridium</taxon>
    </lineage>
</organism>
<dbReference type="CDD" id="cd02208">
    <property type="entry name" value="cupin_RmlC-like"/>
    <property type="match status" value="1"/>
</dbReference>
<evidence type="ECO:0000259" key="7">
    <source>
        <dbReference type="PROSITE" id="PS01124"/>
    </source>
</evidence>
<dbReference type="Pfam" id="PF01229">
    <property type="entry name" value="Glyco_hydro_39"/>
    <property type="match status" value="1"/>
</dbReference>
<dbReference type="Gene3D" id="3.20.20.80">
    <property type="entry name" value="Glycosidases"/>
    <property type="match status" value="1"/>
</dbReference>
<dbReference type="EMBL" id="JAENHN010000010">
    <property type="protein sequence ID" value="MBK1809790.1"/>
    <property type="molecule type" value="Genomic_DNA"/>
</dbReference>
<feature type="domain" description="HTH araC/xylS-type" evidence="7">
    <location>
        <begin position="175"/>
        <end position="273"/>
    </location>
</feature>
<dbReference type="PROSITE" id="PS00041">
    <property type="entry name" value="HTH_ARAC_FAMILY_1"/>
    <property type="match status" value="1"/>
</dbReference>
<evidence type="ECO:0000256" key="2">
    <source>
        <dbReference type="ARBA" id="ARBA00022801"/>
    </source>
</evidence>
<protein>
    <submittedName>
        <fullName evidence="8">Helix-turn-helix domain-containing protein</fullName>
    </submittedName>
</protein>
<comment type="caution">
    <text evidence="8">The sequence shown here is derived from an EMBL/GenBank/DDBJ whole genome shotgun (WGS) entry which is preliminary data.</text>
</comment>
<dbReference type="PANTHER" id="PTHR43280">
    <property type="entry name" value="ARAC-FAMILY TRANSCRIPTIONAL REGULATOR"/>
    <property type="match status" value="1"/>
</dbReference>
<dbReference type="InterPro" id="IPR003313">
    <property type="entry name" value="AraC-bd"/>
</dbReference>
<sequence>MKYTNKIIDMIGDIPIKIFIESIKTSCYYLNPKLSLIFVIKGEVLIKQEDKEYKLTEEDVILINPNIMYSIDSSSTNQIYILEIDCKYFGNLYNNFTDLRFELNSLNINEANIEEYKNIKSVMIKLLEVCINKENGYLLIAKQLIMELIVLLINKFTVDEIESTLSINHDNERVNSIIKFVLTHYKEKISLQDISQYMHLNSQYISRYFSKQMGIPLNAFISNLRLEESIKDLILSDKKITFIALENGFPNLKSYFKAFKEIYGMTPSKYRNIYLNEIRESSLELDFSKFKLEKIPNYENDKLRLLPEKKQSYVIDLNSSVEVFDKSWKRILAFGRAVEGMREELRNQLRLVQKDIGFEYVRFHGILSDEMRVYSEDDQGNSEYNFTYVDELIDFLLEIKLKPFIELGYMPDQLAAEKKYIFAWKANISFPKSMRRWNKFIRSFVKHLIERYGTNEVEKWYFQICDQWNYFNTEDQNYFEFFKETYGSVKQVEAKLRVGGTFDLQLLDKYVCYLKDEKVALDFIAVRTYSLVPNGKSDSLELINRFGKVSDNELILQNSIDYCSYADESFISEQIDKFIDIIDKHKLDIKEFFVTEWNTTPSQKDLLHDTCFKASFFVKNIVDNFNKVNGIAYWSFSDIFEETKASNNIFHGGLGFITNNGIKKPIYYAYQFMNRLGNNILRKESDFIATKNTNNSIQILAFNYCHFIDDRKQCHSKDITLKDRYHVFNEKSKNISFILKGLSGEVVVKMYRINKENGSAYDEWLRIGAPKFMDLDELNYIKNRSIFEYRMKNSDINGDFIINEKLEPHEVMLIEIVPIKHNH</sequence>
<evidence type="ECO:0000313" key="8">
    <source>
        <dbReference type="EMBL" id="MBK1809790.1"/>
    </source>
</evidence>
<keyword evidence="2" id="KW-0378">Hydrolase</keyword>
<evidence type="ECO:0000256" key="6">
    <source>
        <dbReference type="ARBA" id="ARBA00023295"/>
    </source>
</evidence>
<keyword evidence="6" id="KW-0326">Glycosidase</keyword>
<dbReference type="Pfam" id="PF12833">
    <property type="entry name" value="HTH_18"/>
    <property type="match status" value="1"/>
</dbReference>
<dbReference type="Pfam" id="PF02311">
    <property type="entry name" value="AraC_binding"/>
    <property type="match status" value="1"/>
</dbReference>
<comment type="similarity">
    <text evidence="1">Belongs to the glycosyl hydrolase 39 family.</text>
</comment>
<dbReference type="SUPFAM" id="SSF51011">
    <property type="entry name" value="Glycosyl hydrolase domain"/>
    <property type="match status" value="1"/>
</dbReference>
<keyword evidence="3" id="KW-0805">Transcription regulation</keyword>
<dbReference type="PRINTS" id="PR00745">
    <property type="entry name" value="GLHYDRLASE39"/>
</dbReference>
<dbReference type="SUPFAM" id="SSF51445">
    <property type="entry name" value="(Trans)glycosidases"/>
    <property type="match status" value="1"/>
</dbReference>
<keyword evidence="4" id="KW-0238">DNA-binding</keyword>
<dbReference type="InterPro" id="IPR000514">
    <property type="entry name" value="Glyco_hydro_39"/>
</dbReference>
<dbReference type="InterPro" id="IPR017853">
    <property type="entry name" value="GH"/>
</dbReference>
<keyword evidence="5" id="KW-0804">Transcription</keyword>
<name>A0ABS1EKA6_9CLOT</name>
<dbReference type="InterPro" id="IPR018060">
    <property type="entry name" value="HTH_AraC"/>
</dbReference>
<dbReference type="PROSITE" id="PS01124">
    <property type="entry name" value="HTH_ARAC_FAMILY_2"/>
    <property type="match status" value="1"/>
</dbReference>
<dbReference type="RefSeq" id="WP_200266348.1">
    <property type="nucleotide sequence ID" value="NZ_JAENHN010000010.1"/>
</dbReference>
<reference evidence="9" key="1">
    <citation type="submission" date="2021-01" db="EMBL/GenBank/DDBJ databases">
        <title>Genome public.</title>
        <authorList>
            <person name="Liu C."/>
            <person name="Sun Q."/>
        </authorList>
    </citation>
    <scope>NUCLEOTIDE SEQUENCE [LARGE SCALE GENOMIC DNA]</scope>
    <source>
        <strain evidence="9">YIM B02505</strain>
    </source>
</reference>
<accession>A0ABS1EKA6</accession>
<dbReference type="InterPro" id="IPR009057">
    <property type="entry name" value="Homeodomain-like_sf"/>
</dbReference>
<evidence type="ECO:0000256" key="3">
    <source>
        <dbReference type="ARBA" id="ARBA00023015"/>
    </source>
</evidence>
<evidence type="ECO:0000256" key="4">
    <source>
        <dbReference type="ARBA" id="ARBA00023125"/>
    </source>
</evidence>
<dbReference type="SUPFAM" id="SSF46689">
    <property type="entry name" value="Homeodomain-like"/>
    <property type="match status" value="1"/>
</dbReference>
<evidence type="ECO:0000313" key="9">
    <source>
        <dbReference type="Proteomes" id="UP000596739"/>
    </source>
</evidence>
<dbReference type="Proteomes" id="UP000596739">
    <property type="component" value="Unassembled WGS sequence"/>
</dbReference>
<gene>
    <name evidence="8" type="ORF">JHL18_03935</name>
</gene>
<dbReference type="SUPFAM" id="SSF51215">
    <property type="entry name" value="Regulatory protein AraC"/>
    <property type="match status" value="1"/>
</dbReference>
<keyword evidence="9" id="KW-1185">Reference proteome</keyword>
<dbReference type="PANTHER" id="PTHR43280:SF2">
    <property type="entry name" value="HTH-TYPE TRANSCRIPTIONAL REGULATOR EXSA"/>
    <property type="match status" value="1"/>
</dbReference>
<dbReference type="InterPro" id="IPR018062">
    <property type="entry name" value="HTH_AraC-typ_CS"/>
</dbReference>
<proteinExistence type="inferred from homology"/>
<dbReference type="Gene3D" id="1.10.10.60">
    <property type="entry name" value="Homeodomain-like"/>
    <property type="match status" value="2"/>
</dbReference>
<dbReference type="SMART" id="SM00342">
    <property type="entry name" value="HTH_ARAC"/>
    <property type="match status" value="1"/>
</dbReference>
<evidence type="ECO:0000256" key="1">
    <source>
        <dbReference type="ARBA" id="ARBA00008875"/>
    </source>
</evidence>